<evidence type="ECO:0008006" key="3">
    <source>
        <dbReference type="Google" id="ProtNLM"/>
    </source>
</evidence>
<evidence type="ECO:0000313" key="1">
    <source>
        <dbReference type="EMBL" id="UYM17704.1"/>
    </source>
</evidence>
<gene>
    <name evidence="1" type="ORF">NX720_07295</name>
</gene>
<dbReference type="EMBL" id="CP103300">
    <property type="protein sequence ID" value="UYM17704.1"/>
    <property type="molecule type" value="Genomic_DNA"/>
</dbReference>
<evidence type="ECO:0000313" key="2">
    <source>
        <dbReference type="Proteomes" id="UP001163255"/>
    </source>
</evidence>
<proteinExistence type="predicted"/>
<reference evidence="1" key="1">
    <citation type="submission" date="2022-10" db="EMBL/GenBank/DDBJ databases">
        <title>Completed Genome Sequence of two octocoral isolated bacterium, Endozoicomonas euniceicola EF212T and Endozoicomonas gorgoniicola PS125T.</title>
        <authorList>
            <person name="Chiou Y.-J."/>
            <person name="Chen Y.-H."/>
        </authorList>
    </citation>
    <scope>NUCLEOTIDE SEQUENCE</scope>
    <source>
        <strain evidence="1">EF212</strain>
    </source>
</reference>
<name>A0ABY6H0M3_9GAMM</name>
<dbReference type="Proteomes" id="UP001163255">
    <property type="component" value="Chromosome"/>
</dbReference>
<keyword evidence="2" id="KW-1185">Reference proteome</keyword>
<sequence length="110" mass="12462">MAWKDSQQAPDSQNFLRNYPWATRQGVGAAIDSSFYPIVKRRKISGGTRSDAGRQCRDTFASLKKTCRQHGLSFWDYLTDRLNGTGSFPRLADVIEYASCWLPCGQCRGY</sequence>
<dbReference type="RefSeq" id="WP_262600380.1">
    <property type="nucleotide sequence ID" value="NZ_CP103300.1"/>
</dbReference>
<protein>
    <recommendedName>
        <fullName evidence="3">Transposase IS66 C-terminal domain-containing protein</fullName>
    </recommendedName>
</protein>
<organism evidence="1 2">
    <name type="scientific">Endozoicomonas euniceicola</name>
    <dbReference type="NCBI Taxonomy" id="1234143"/>
    <lineage>
        <taxon>Bacteria</taxon>
        <taxon>Pseudomonadati</taxon>
        <taxon>Pseudomonadota</taxon>
        <taxon>Gammaproteobacteria</taxon>
        <taxon>Oceanospirillales</taxon>
        <taxon>Endozoicomonadaceae</taxon>
        <taxon>Endozoicomonas</taxon>
    </lineage>
</organism>
<accession>A0ABY6H0M3</accession>